<dbReference type="Proteomes" id="UP001056120">
    <property type="component" value="Linkage Group LG19"/>
</dbReference>
<protein>
    <submittedName>
        <fullName evidence="1">Uncharacterized protein</fullName>
    </submittedName>
</protein>
<proteinExistence type="predicted"/>
<organism evidence="1 2">
    <name type="scientific">Smallanthus sonchifolius</name>
    <dbReference type="NCBI Taxonomy" id="185202"/>
    <lineage>
        <taxon>Eukaryota</taxon>
        <taxon>Viridiplantae</taxon>
        <taxon>Streptophyta</taxon>
        <taxon>Embryophyta</taxon>
        <taxon>Tracheophyta</taxon>
        <taxon>Spermatophyta</taxon>
        <taxon>Magnoliopsida</taxon>
        <taxon>eudicotyledons</taxon>
        <taxon>Gunneridae</taxon>
        <taxon>Pentapetalae</taxon>
        <taxon>asterids</taxon>
        <taxon>campanulids</taxon>
        <taxon>Asterales</taxon>
        <taxon>Asteraceae</taxon>
        <taxon>Asteroideae</taxon>
        <taxon>Heliantheae alliance</taxon>
        <taxon>Millerieae</taxon>
        <taxon>Smallanthus</taxon>
    </lineage>
</organism>
<evidence type="ECO:0000313" key="2">
    <source>
        <dbReference type="Proteomes" id="UP001056120"/>
    </source>
</evidence>
<accession>A0ACB9DBS3</accession>
<dbReference type="EMBL" id="CM042036">
    <property type="protein sequence ID" value="KAI3744083.1"/>
    <property type="molecule type" value="Genomic_DNA"/>
</dbReference>
<sequence length="261" mass="29127">MRESKQCHATLRINASEEAALMELLKFMYSNNLAVTTALAVLDVLMVADKFDVASCVRHCNRLLRNLPMTPESVLVYLDLPSTILMAEEFQSLTVATKQFYSVHYKDITKFEDEILSLPLAGVEAIIASDDLNVNSEDCECGLFDDLSFHCFSLLLATYEKEADYVVFDFELAARSKVGQEFVIVNKGKYECTDGKEVGYREINKESEIGKIMATYKGDDKNLKAKKAITIDKRSISGVAVSVPVTTVAKVETITRIFGTR</sequence>
<evidence type="ECO:0000313" key="1">
    <source>
        <dbReference type="EMBL" id="KAI3744083.1"/>
    </source>
</evidence>
<keyword evidence="2" id="KW-1185">Reference proteome</keyword>
<reference evidence="2" key="1">
    <citation type="journal article" date="2022" name="Mol. Ecol. Resour.">
        <title>The genomes of chicory, endive, great burdock and yacon provide insights into Asteraceae palaeo-polyploidization history and plant inulin production.</title>
        <authorList>
            <person name="Fan W."/>
            <person name="Wang S."/>
            <person name="Wang H."/>
            <person name="Wang A."/>
            <person name="Jiang F."/>
            <person name="Liu H."/>
            <person name="Zhao H."/>
            <person name="Xu D."/>
            <person name="Zhang Y."/>
        </authorList>
    </citation>
    <scope>NUCLEOTIDE SEQUENCE [LARGE SCALE GENOMIC DNA]</scope>
    <source>
        <strain evidence="2">cv. Yunnan</strain>
    </source>
</reference>
<comment type="caution">
    <text evidence="1">The sequence shown here is derived from an EMBL/GenBank/DDBJ whole genome shotgun (WGS) entry which is preliminary data.</text>
</comment>
<reference evidence="1 2" key="2">
    <citation type="journal article" date="2022" name="Mol. Ecol. Resour.">
        <title>The genomes of chicory, endive, great burdock and yacon provide insights into Asteraceae paleo-polyploidization history and plant inulin production.</title>
        <authorList>
            <person name="Fan W."/>
            <person name="Wang S."/>
            <person name="Wang H."/>
            <person name="Wang A."/>
            <person name="Jiang F."/>
            <person name="Liu H."/>
            <person name="Zhao H."/>
            <person name="Xu D."/>
            <person name="Zhang Y."/>
        </authorList>
    </citation>
    <scope>NUCLEOTIDE SEQUENCE [LARGE SCALE GENOMIC DNA]</scope>
    <source>
        <strain evidence="2">cv. Yunnan</strain>
        <tissue evidence="1">Leaves</tissue>
    </source>
</reference>
<gene>
    <name evidence="1" type="ORF">L1987_57157</name>
</gene>
<name>A0ACB9DBS3_9ASTR</name>